<keyword evidence="2" id="KW-1185">Reference proteome</keyword>
<sequence length="73" mass="8301">MLRDIECHTSPIVRINFNCCNNGNMIRALFTAFYKNGSLHRGINIARDGANAKIFALNKMLVDRMPLRNLFSS</sequence>
<organism evidence="1 2">
    <name type="scientific">Paenibacillus sambharensis</name>
    <dbReference type="NCBI Taxonomy" id="1803190"/>
    <lineage>
        <taxon>Bacteria</taxon>
        <taxon>Bacillati</taxon>
        <taxon>Bacillota</taxon>
        <taxon>Bacilli</taxon>
        <taxon>Bacillales</taxon>
        <taxon>Paenibacillaceae</taxon>
        <taxon>Paenibacillus</taxon>
    </lineage>
</organism>
<evidence type="ECO:0000313" key="2">
    <source>
        <dbReference type="Proteomes" id="UP000249522"/>
    </source>
</evidence>
<dbReference type="EMBL" id="QKRB01000031">
    <property type="protein sequence ID" value="PZD97140.1"/>
    <property type="molecule type" value="Genomic_DNA"/>
</dbReference>
<name>A0A2W1LGF1_9BACL</name>
<protein>
    <submittedName>
        <fullName evidence="1">Uncharacterized protein</fullName>
    </submittedName>
</protein>
<proteinExistence type="predicted"/>
<evidence type="ECO:0000313" key="1">
    <source>
        <dbReference type="EMBL" id="PZD97140.1"/>
    </source>
</evidence>
<dbReference type="AlphaFoldDB" id="A0A2W1LGF1"/>
<gene>
    <name evidence="1" type="ORF">DNH61_04435</name>
</gene>
<dbReference type="Proteomes" id="UP000249522">
    <property type="component" value="Unassembled WGS sequence"/>
</dbReference>
<comment type="caution">
    <text evidence="1">The sequence shown here is derived from an EMBL/GenBank/DDBJ whole genome shotgun (WGS) entry which is preliminary data.</text>
</comment>
<accession>A0A2W1LGF1</accession>
<reference evidence="1 2" key="1">
    <citation type="submission" date="2018-06" db="EMBL/GenBank/DDBJ databases">
        <title>Paenibacillus imtechensis sp. nov.</title>
        <authorList>
            <person name="Pinnaka A.K."/>
            <person name="Singh H."/>
            <person name="Kaur M."/>
        </authorList>
    </citation>
    <scope>NUCLEOTIDE SEQUENCE [LARGE SCALE GENOMIC DNA]</scope>
    <source>
        <strain evidence="1 2">SMB1</strain>
    </source>
</reference>